<evidence type="ECO:0000313" key="2">
    <source>
        <dbReference type="EMBL" id="KKM89035.1"/>
    </source>
</evidence>
<keyword evidence="1" id="KW-1133">Transmembrane helix</keyword>
<proteinExistence type="predicted"/>
<dbReference type="AlphaFoldDB" id="A0A0F9NJM3"/>
<accession>A0A0F9NJM3</accession>
<keyword evidence="1" id="KW-0812">Transmembrane</keyword>
<comment type="caution">
    <text evidence="2">The sequence shown here is derived from an EMBL/GenBank/DDBJ whole genome shotgun (WGS) entry which is preliminary data.</text>
</comment>
<organism evidence="2">
    <name type="scientific">marine sediment metagenome</name>
    <dbReference type="NCBI Taxonomy" id="412755"/>
    <lineage>
        <taxon>unclassified sequences</taxon>
        <taxon>metagenomes</taxon>
        <taxon>ecological metagenomes</taxon>
    </lineage>
</organism>
<reference evidence="2" key="1">
    <citation type="journal article" date="2015" name="Nature">
        <title>Complex archaea that bridge the gap between prokaryotes and eukaryotes.</title>
        <authorList>
            <person name="Spang A."/>
            <person name="Saw J.H."/>
            <person name="Jorgensen S.L."/>
            <person name="Zaremba-Niedzwiedzka K."/>
            <person name="Martijn J."/>
            <person name="Lind A.E."/>
            <person name="van Eijk R."/>
            <person name="Schleper C."/>
            <person name="Guy L."/>
            <person name="Ettema T.J."/>
        </authorList>
    </citation>
    <scope>NUCLEOTIDE SEQUENCE</scope>
</reference>
<dbReference type="EMBL" id="LAZR01006880">
    <property type="protein sequence ID" value="KKM89035.1"/>
    <property type="molecule type" value="Genomic_DNA"/>
</dbReference>
<evidence type="ECO:0008006" key="3">
    <source>
        <dbReference type="Google" id="ProtNLM"/>
    </source>
</evidence>
<evidence type="ECO:0000256" key="1">
    <source>
        <dbReference type="SAM" id="Phobius"/>
    </source>
</evidence>
<gene>
    <name evidence="2" type="ORF">LCGC14_1252670</name>
</gene>
<protein>
    <recommendedName>
        <fullName evidence="3">DUF4389 domain-containing protein</fullName>
    </recommendedName>
</protein>
<name>A0A0F9NJM3_9ZZZZ</name>
<keyword evidence="1" id="KW-0472">Membrane</keyword>
<feature type="transmembrane region" description="Helical" evidence="1">
    <location>
        <begin position="23"/>
        <end position="47"/>
    </location>
</feature>
<feature type="non-terminal residue" evidence="2">
    <location>
        <position position="89"/>
    </location>
</feature>
<sequence>MNPLKIFEYDPLDRTKLNFFTKIIAWLIEYVARIIGAVYLSISLMLVSVWPTRSASKTFFRIIGSVADMYRMKWMPDEMEEKEDGTDES</sequence>